<sequence>MTEFAAFRERIIAICGERPYYDYNHLIIQGREDFPDMFVKYGYRSCQLHAEARTQKYVHNLAQSDPRAPCVPEILDVFEDDHGHVYIVKELINEPNLDKWLEGAASTDDHTRCHTEAVEKVAAAISWLHACPRPSDTRIGPVGGGIIEHYIFSDTGAPIAFAHAAALQAYLNEALSRAPPSGRCTVNISTEPLLLCASHVRPDNFYIDPTTGKVGMLSFRRVSFVPESLASLALSPMRGTFVEEVSRLVDLPTDKRDILGRAGMLITMLGGRHLGIDEHGRKKRTRRSRRSRQPAARVTIPSSDTTPTIRSPLAASWV</sequence>
<dbReference type="InParanoid" id="A0A165MS95"/>
<evidence type="ECO:0000313" key="2">
    <source>
        <dbReference type="EMBL" id="KZT18707.1"/>
    </source>
</evidence>
<gene>
    <name evidence="2" type="ORF">NEOLEDRAFT_1143076</name>
</gene>
<name>A0A165MS95_9AGAM</name>
<dbReference type="OrthoDB" id="3250044at2759"/>
<dbReference type="EMBL" id="KV425665">
    <property type="protein sequence ID" value="KZT18707.1"/>
    <property type="molecule type" value="Genomic_DNA"/>
</dbReference>
<feature type="region of interest" description="Disordered" evidence="1">
    <location>
        <begin position="276"/>
        <end position="318"/>
    </location>
</feature>
<feature type="compositionally biased region" description="Polar residues" evidence="1">
    <location>
        <begin position="300"/>
        <end position="309"/>
    </location>
</feature>
<reference evidence="2 3" key="1">
    <citation type="journal article" date="2016" name="Mol. Biol. Evol.">
        <title>Comparative Genomics of Early-Diverging Mushroom-Forming Fungi Provides Insights into the Origins of Lignocellulose Decay Capabilities.</title>
        <authorList>
            <person name="Nagy L.G."/>
            <person name="Riley R."/>
            <person name="Tritt A."/>
            <person name="Adam C."/>
            <person name="Daum C."/>
            <person name="Floudas D."/>
            <person name="Sun H."/>
            <person name="Yadav J.S."/>
            <person name="Pangilinan J."/>
            <person name="Larsson K.H."/>
            <person name="Matsuura K."/>
            <person name="Barry K."/>
            <person name="Labutti K."/>
            <person name="Kuo R."/>
            <person name="Ohm R.A."/>
            <person name="Bhattacharya S.S."/>
            <person name="Shirouzu T."/>
            <person name="Yoshinaga Y."/>
            <person name="Martin F.M."/>
            <person name="Grigoriev I.V."/>
            <person name="Hibbett D.S."/>
        </authorList>
    </citation>
    <scope>NUCLEOTIDE SEQUENCE [LARGE SCALE GENOMIC DNA]</scope>
    <source>
        <strain evidence="2 3">HHB14362 ss-1</strain>
    </source>
</reference>
<protein>
    <recommendedName>
        <fullName evidence="4">Aminoglycoside phosphotransferase domain-containing protein</fullName>
    </recommendedName>
</protein>
<dbReference type="AlphaFoldDB" id="A0A165MS95"/>
<keyword evidence="3" id="KW-1185">Reference proteome</keyword>
<organism evidence="2 3">
    <name type="scientific">Neolentinus lepideus HHB14362 ss-1</name>
    <dbReference type="NCBI Taxonomy" id="1314782"/>
    <lineage>
        <taxon>Eukaryota</taxon>
        <taxon>Fungi</taxon>
        <taxon>Dikarya</taxon>
        <taxon>Basidiomycota</taxon>
        <taxon>Agaricomycotina</taxon>
        <taxon>Agaricomycetes</taxon>
        <taxon>Gloeophyllales</taxon>
        <taxon>Gloeophyllaceae</taxon>
        <taxon>Neolentinus</taxon>
    </lineage>
</organism>
<feature type="compositionally biased region" description="Basic residues" evidence="1">
    <location>
        <begin position="281"/>
        <end position="292"/>
    </location>
</feature>
<dbReference type="Proteomes" id="UP000076761">
    <property type="component" value="Unassembled WGS sequence"/>
</dbReference>
<proteinExistence type="predicted"/>
<accession>A0A165MS95</accession>
<evidence type="ECO:0000313" key="3">
    <source>
        <dbReference type="Proteomes" id="UP000076761"/>
    </source>
</evidence>
<evidence type="ECO:0008006" key="4">
    <source>
        <dbReference type="Google" id="ProtNLM"/>
    </source>
</evidence>
<evidence type="ECO:0000256" key="1">
    <source>
        <dbReference type="SAM" id="MobiDB-lite"/>
    </source>
</evidence>
<dbReference type="STRING" id="1314782.A0A165MS95"/>